<dbReference type="EMBL" id="CP001681">
    <property type="protein sequence ID" value="ACU06113.1"/>
    <property type="molecule type" value="Genomic_DNA"/>
</dbReference>
<keyword evidence="2" id="KW-1185">Reference proteome</keyword>
<dbReference type="AlphaFoldDB" id="C6XVN8"/>
<reference evidence="1 2" key="1">
    <citation type="journal article" date="2009" name="Stand. Genomic Sci.">
        <title>Complete genome sequence of Pedobacter heparinus type strain (HIM 762-3).</title>
        <authorList>
            <person name="Han C."/>
            <person name="Spring S."/>
            <person name="Lapidus A."/>
            <person name="Del Rio T.G."/>
            <person name="Tice H."/>
            <person name="Copeland A."/>
            <person name="Cheng J.F."/>
            <person name="Lucas S."/>
            <person name="Chen F."/>
            <person name="Nolan M."/>
            <person name="Bruce D."/>
            <person name="Goodwin L."/>
            <person name="Pitluck S."/>
            <person name="Ivanova N."/>
            <person name="Mavromatis K."/>
            <person name="Mikhailova N."/>
            <person name="Pati A."/>
            <person name="Chen A."/>
            <person name="Palaniappan K."/>
            <person name="Land M."/>
            <person name="Hauser L."/>
            <person name="Chang Y.J."/>
            <person name="Jeffries C.C."/>
            <person name="Saunders E."/>
            <person name="Chertkov O."/>
            <person name="Brettin T."/>
            <person name="Goker M."/>
            <person name="Rohde M."/>
            <person name="Bristow J."/>
            <person name="Eisen J.A."/>
            <person name="Markowitz V."/>
            <person name="Hugenholtz P."/>
            <person name="Kyrpides N.C."/>
            <person name="Klenk H.P."/>
            <person name="Detter J.C."/>
        </authorList>
    </citation>
    <scope>NUCLEOTIDE SEQUENCE [LARGE SCALE GENOMIC DNA]</scope>
    <source>
        <strain evidence="2">ATCC 13125 / DSM 2366 / CIP 104194 / JCM 7457 / NBRC 12017 / NCIMB 9290 / NRRL B-14731 / HIM 762-3</strain>
    </source>
</reference>
<dbReference type="HOGENOM" id="CLU_115350_0_0_10"/>
<dbReference type="Proteomes" id="UP000000852">
    <property type="component" value="Chromosome"/>
</dbReference>
<proteinExistence type="predicted"/>
<organism evidence="1 2">
    <name type="scientific">Pedobacter heparinus (strain ATCC 13125 / DSM 2366 / CIP 104194 / JCM 7457 / NBRC 12017 / NCIMB 9290 / NRRL B-14731 / HIM 762-3)</name>
    <dbReference type="NCBI Taxonomy" id="485917"/>
    <lineage>
        <taxon>Bacteria</taxon>
        <taxon>Pseudomonadati</taxon>
        <taxon>Bacteroidota</taxon>
        <taxon>Sphingobacteriia</taxon>
        <taxon>Sphingobacteriales</taxon>
        <taxon>Sphingobacteriaceae</taxon>
        <taxon>Pedobacter</taxon>
    </lineage>
</organism>
<dbReference type="Gene3D" id="3.40.630.30">
    <property type="match status" value="1"/>
</dbReference>
<sequence>MVNRILTVDDCRELAMLHNLAFKNFFLTSLGTNFLFKFYKAILMDKNGIGVGAFEENKLIGFAIGAKQVRGFYKNIAKKNLFSLSFSALPHFFANPRFLFRLIVSLRTSNSNTDGPFLLSICVDPLSGRKGLGTALIDIFELQIGPGMTYRLMTDEKDNDKVNRFYLKNEFILENVIMQGNRTLNVYKKKIR</sequence>
<accession>C6XVN8</accession>
<gene>
    <name evidence="1" type="ordered locus">Phep_3922</name>
</gene>
<dbReference type="eggNOG" id="COG0456">
    <property type="taxonomic scope" value="Bacteria"/>
</dbReference>
<dbReference type="SUPFAM" id="SSF55729">
    <property type="entry name" value="Acyl-CoA N-acyltransferases (Nat)"/>
    <property type="match status" value="1"/>
</dbReference>
<dbReference type="STRING" id="485917.Phep_3922"/>
<dbReference type="InterPro" id="IPR016181">
    <property type="entry name" value="Acyl_CoA_acyltransferase"/>
</dbReference>
<name>C6XVN8_PEDHD</name>
<dbReference type="KEGG" id="phe:Phep_3922"/>
<evidence type="ECO:0000313" key="1">
    <source>
        <dbReference type="EMBL" id="ACU06113.1"/>
    </source>
</evidence>
<protein>
    <submittedName>
        <fullName evidence="1">Uncharacterized protein</fullName>
    </submittedName>
</protein>
<dbReference type="RefSeq" id="WP_015809722.1">
    <property type="nucleotide sequence ID" value="NC_013061.1"/>
</dbReference>
<dbReference type="OrthoDB" id="1819306at2"/>
<evidence type="ECO:0000313" key="2">
    <source>
        <dbReference type="Proteomes" id="UP000000852"/>
    </source>
</evidence>